<dbReference type="RefSeq" id="WP_346032072.1">
    <property type="nucleotide sequence ID" value="NZ_BAABHV010000009.1"/>
</dbReference>
<keyword evidence="1" id="KW-1133">Transmembrane helix</keyword>
<evidence type="ECO:0000256" key="1">
    <source>
        <dbReference type="SAM" id="Phobius"/>
    </source>
</evidence>
<dbReference type="EMBL" id="BAABHV010000009">
    <property type="protein sequence ID" value="GAA5051075.1"/>
    <property type="molecule type" value="Genomic_DNA"/>
</dbReference>
<accession>A0ABP9K744</accession>
<reference evidence="3" key="1">
    <citation type="journal article" date="2019" name="Int. J. Syst. Evol. Microbiol.">
        <title>The Global Catalogue of Microorganisms (GCM) 10K type strain sequencing project: providing services to taxonomists for standard genome sequencing and annotation.</title>
        <authorList>
            <consortium name="The Broad Institute Genomics Platform"/>
            <consortium name="The Broad Institute Genome Sequencing Center for Infectious Disease"/>
            <person name="Wu L."/>
            <person name="Ma J."/>
        </authorList>
    </citation>
    <scope>NUCLEOTIDE SEQUENCE [LARGE SCALE GENOMIC DNA]</scope>
    <source>
        <strain evidence="3">JCM 18014</strain>
    </source>
</reference>
<protein>
    <submittedName>
        <fullName evidence="2">Uncharacterized protein</fullName>
    </submittedName>
</protein>
<proteinExistence type="predicted"/>
<dbReference type="Proteomes" id="UP001500518">
    <property type="component" value="Unassembled WGS sequence"/>
</dbReference>
<evidence type="ECO:0000313" key="3">
    <source>
        <dbReference type="Proteomes" id="UP001500518"/>
    </source>
</evidence>
<feature type="transmembrane region" description="Helical" evidence="1">
    <location>
        <begin position="21"/>
        <end position="40"/>
    </location>
</feature>
<evidence type="ECO:0000313" key="2">
    <source>
        <dbReference type="EMBL" id="GAA5051075.1"/>
    </source>
</evidence>
<feature type="transmembrane region" description="Helical" evidence="1">
    <location>
        <begin position="95"/>
        <end position="116"/>
    </location>
</feature>
<feature type="transmembrane region" description="Helical" evidence="1">
    <location>
        <begin position="122"/>
        <end position="139"/>
    </location>
</feature>
<feature type="transmembrane region" description="Helical" evidence="1">
    <location>
        <begin position="46"/>
        <end position="66"/>
    </location>
</feature>
<comment type="caution">
    <text evidence="2">The sequence shown here is derived from an EMBL/GenBank/DDBJ whole genome shotgun (WGS) entry which is preliminary data.</text>
</comment>
<name>A0ABP9K744_9SPHN</name>
<organism evidence="2 3">
    <name type="scientific">Erythrobacter westpacificensis</name>
    <dbReference type="NCBI Taxonomy" id="1055231"/>
    <lineage>
        <taxon>Bacteria</taxon>
        <taxon>Pseudomonadati</taxon>
        <taxon>Pseudomonadota</taxon>
        <taxon>Alphaproteobacteria</taxon>
        <taxon>Sphingomonadales</taxon>
        <taxon>Erythrobacteraceae</taxon>
        <taxon>Erythrobacter/Porphyrobacter group</taxon>
        <taxon>Erythrobacter</taxon>
    </lineage>
</organism>
<gene>
    <name evidence="2" type="ORF">GCM10023208_10540</name>
</gene>
<sequence>MTRKPPSKSPVSKRLDGYWKLEVANAALIPAFVVAMSHIYGEGAGWLTWLALFPTAGLLLVGGLYWRGKLRALEGSERALDAALRLADKAQWPSLVLSLLSVSLVLADLLIGLPGVTGTDRWAAGGSGILALLEYVNYYHRQLQHFDNASDFKRLLTGRGMRPAKMAVDLAAWRGD</sequence>
<keyword evidence="3" id="KW-1185">Reference proteome</keyword>
<keyword evidence="1" id="KW-0812">Transmembrane</keyword>
<keyword evidence="1" id="KW-0472">Membrane</keyword>